<accession>A0AAJ8M0Y6</accession>
<keyword evidence="4 5" id="KW-0472">Membrane</keyword>
<dbReference type="Pfam" id="PF04588">
    <property type="entry name" value="HIG_1_N"/>
    <property type="match status" value="1"/>
</dbReference>
<evidence type="ECO:0000256" key="5">
    <source>
        <dbReference type="SAM" id="Phobius"/>
    </source>
</evidence>
<feature type="transmembrane region" description="Helical" evidence="5">
    <location>
        <begin position="118"/>
        <end position="141"/>
    </location>
</feature>
<feature type="transmembrane region" description="Helical" evidence="5">
    <location>
        <begin position="153"/>
        <end position="172"/>
    </location>
</feature>
<dbReference type="RefSeq" id="XP_066069195.1">
    <property type="nucleotide sequence ID" value="XM_066213098.1"/>
</dbReference>
<reference evidence="7" key="3">
    <citation type="submission" date="2024-01" db="EMBL/GenBank/DDBJ databases">
        <authorList>
            <person name="Coelho M.A."/>
            <person name="David-Palma M."/>
            <person name="Shea T."/>
            <person name="Sun S."/>
            <person name="Cuomo C.A."/>
            <person name="Heitman J."/>
        </authorList>
    </citation>
    <scope>NUCLEOTIDE SEQUENCE</scope>
    <source>
        <strain evidence="7">CBS 7841</strain>
    </source>
</reference>
<feature type="domain" description="HIG1" evidence="6">
    <location>
        <begin position="90"/>
        <end position="181"/>
    </location>
</feature>
<evidence type="ECO:0000256" key="3">
    <source>
        <dbReference type="ARBA" id="ARBA00022989"/>
    </source>
</evidence>
<dbReference type="InterPro" id="IPR040153">
    <property type="entry name" value="Rcf2"/>
</dbReference>
<dbReference type="GeneID" id="91087916"/>
<keyword evidence="3 5" id="KW-1133">Transmembrane helix</keyword>
<proteinExistence type="predicted"/>
<evidence type="ECO:0000259" key="6">
    <source>
        <dbReference type="PROSITE" id="PS51503"/>
    </source>
</evidence>
<dbReference type="EMBL" id="CP143787">
    <property type="protein sequence ID" value="WVN88495.1"/>
    <property type="molecule type" value="Genomic_DNA"/>
</dbReference>
<organism evidence="7 8">
    <name type="scientific">Cryptococcus depauperatus CBS 7841</name>
    <dbReference type="NCBI Taxonomy" id="1295531"/>
    <lineage>
        <taxon>Eukaryota</taxon>
        <taxon>Fungi</taxon>
        <taxon>Dikarya</taxon>
        <taxon>Basidiomycota</taxon>
        <taxon>Agaricomycotina</taxon>
        <taxon>Tremellomycetes</taxon>
        <taxon>Tremellales</taxon>
        <taxon>Cryptococcaceae</taxon>
        <taxon>Cryptococcus</taxon>
    </lineage>
</organism>
<evidence type="ECO:0000313" key="7">
    <source>
        <dbReference type="EMBL" id="WVN88495.1"/>
    </source>
</evidence>
<comment type="subcellular location">
    <subcellularLocation>
        <location evidence="1">Mitochondrion</location>
    </subcellularLocation>
</comment>
<evidence type="ECO:0000256" key="2">
    <source>
        <dbReference type="ARBA" id="ARBA00022692"/>
    </source>
</evidence>
<keyword evidence="2 5" id="KW-0812">Transmembrane</keyword>
<reference evidence="7" key="2">
    <citation type="journal article" date="2022" name="Elife">
        <title>Obligate sexual reproduction of a homothallic fungus closely related to the Cryptococcus pathogenic species complex.</title>
        <authorList>
            <person name="Passer A.R."/>
            <person name="Clancey S.A."/>
            <person name="Shea T."/>
            <person name="David-Palma M."/>
            <person name="Averette A.F."/>
            <person name="Boekhout T."/>
            <person name="Porcel B.M."/>
            <person name="Nowrousian M."/>
            <person name="Cuomo C.A."/>
            <person name="Sun S."/>
            <person name="Heitman J."/>
            <person name="Coelho M.A."/>
        </authorList>
    </citation>
    <scope>NUCLEOTIDE SEQUENCE</scope>
    <source>
        <strain evidence="7">CBS 7841</strain>
    </source>
</reference>
<dbReference type="GO" id="GO:0005739">
    <property type="term" value="C:mitochondrion"/>
    <property type="evidence" value="ECO:0007669"/>
    <property type="project" value="UniProtKB-SubCell"/>
</dbReference>
<dbReference type="InterPro" id="IPR007667">
    <property type="entry name" value="Hypoxia_induced_domain"/>
</dbReference>
<reference evidence="7" key="1">
    <citation type="submission" date="2016-06" db="EMBL/GenBank/DDBJ databases">
        <authorList>
            <person name="Cuomo C."/>
            <person name="Litvintseva A."/>
            <person name="Heitman J."/>
            <person name="Chen Y."/>
            <person name="Sun S."/>
            <person name="Springer D."/>
            <person name="Dromer F."/>
            <person name="Young S."/>
            <person name="Zeng Q."/>
            <person name="Chapman S."/>
            <person name="Gujja S."/>
            <person name="Saif S."/>
            <person name="Birren B."/>
        </authorList>
    </citation>
    <scope>NUCLEOTIDE SEQUENCE</scope>
    <source>
        <strain evidence="7">CBS 7841</strain>
    </source>
</reference>
<evidence type="ECO:0000256" key="1">
    <source>
        <dbReference type="ARBA" id="ARBA00004173"/>
    </source>
</evidence>
<feature type="transmembrane region" description="Helical" evidence="5">
    <location>
        <begin position="20"/>
        <end position="38"/>
    </location>
</feature>
<gene>
    <name evidence="7" type="ORF">L203_103706</name>
</gene>
<name>A0AAJ8M0Y6_9TREE</name>
<keyword evidence="8" id="KW-1185">Reference proteome</keyword>
<dbReference type="PANTHER" id="PTHR28018">
    <property type="entry name" value="RESPIRATORY SUPERCOMPLEX FACTOR 2, MITOCHONDRIAL"/>
    <property type="match status" value="1"/>
</dbReference>
<evidence type="ECO:0000313" key="8">
    <source>
        <dbReference type="Proteomes" id="UP000094043"/>
    </source>
</evidence>
<dbReference type="AlphaFoldDB" id="A0AAJ8M0Y6"/>
<sequence>MKVVTQEDVRGYTDATITGGIKGAFIAVGLAVPAHLLLTRRVPIYRTLPLSLRALGYVTLVVPCISISAEKAGEAYNRSGYSGLGQKEIDYELEMEREKWDKMTKYQKAADWAGRHKYGIIGAGWAASMALAFGIVARNPYQTTSQKVVQARMWAQGLTVGLLVGSAMLTGLSAKDNEQPHEVVDHSWKRMLEQDEHLTKEERAQLEGNDADKHREIHRALLRVSLKVSSFAGLSHKTHNRRRSRA</sequence>
<dbReference type="KEGG" id="cdep:91087916"/>
<protein>
    <recommendedName>
        <fullName evidence="6">HIG1 domain-containing protein</fullName>
    </recommendedName>
</protein>
<dbReference type="PROSITE" id="PS51503">
    <property type="entry name" value="HIG1"/>
    <property type="match status" value="1"/>
</dbReference>
<evidence type="ECO:0000256" key="4">
    <source>
        <dbReference type="ARBA" id="ARBA00023136"/>
    </source>
</evidence>
<dbReference type="Proteomes" id="UP000094043">
    <property type="component" value="Chromosome 4"/>
</dbReference>
<dbReference type="PANTHER" id="PTHR28018:SF3">
    <property type="entry name" value="RESPIRATORY SUPERCOMPLEX FACTOR 2, MITOCHONDRIAL"/>
    <property type="match status" value="1"/>
</dbReference>
<dbReference type="GO" id="GO:0033617">
    <property type="term" value="P:mitochondrial respiratory chain complex IV assembly"/>
    <property type="evidence" value="ECO:0007669"/>
    <property type="project" value="TreeGrafter"/>
</dbReference>